<dbReference type="InterPro" id="IPR004449">
    <property type="entry name" value="SixA"/>
</dbReference>
<dbReference type="EMBL" id="UGHS01000004">
    <property type="protein sequence ID" value="STO93920.1"/>
    <property type="molecule type" value="Genomic_DNA"/>
</dbReference>
<evidence type="ECO:0000313" key="2">
    <source>
        <dbReference type="EMBL" id="STO93920.1"/>
    </source>
</evidence>
<dbReference type="Pfam" id="PF00300">
    <property type="entry name" value="His_Phos_1"/>
    <property type="match status" value="1"/>
</dbReference>
<dbReference type="SUPFAM" id="SSF53254">
    <property type="entry name" value="Phosphoglycerate mutase-like"/>
    <property type="match status" value="1"/>
</dbReference>
<dbReference type="Proteomes" id="UP000255264">
    <property type="component" value="Unassembled WGS sequence"/>
</dbReference>
<dbReference type="GO" id="GO:0101006">
    <property type="term" value="F:protein histidine phosphatase activity"/>
    <property type="evidence" value="ECO:0007669"/>
    <property type="project" value="InterPro"/>
</dbReference>
<proteinExistence type="predicted"/>
<dbReference type="Gene3D" id="3.40.50.1240">
    <property type="entry name" value="Phosphoglycerate mutase-like"/>
    <property type="match status" value="1"/>
</dbReference>
<dbReference type="GO" id="GO:0005737">
    <property type="term" value="C:cytoplasm"/>
    <property type="evidence" value="ECO:0007669"/>
    <property type="project" value="InterPro"/>
</dbReference>
<dbReference type="PANTHER" id="PTHR20935">
    <property type="entry name" value="PHOSPHOGLYCERATE MUTASE-RELATED"/>
    <property type="match status" value="1"/>
</dbReference>
<dbReference type="InterPro" id="IPR013078">
    <property type="entry name" value="His_Pase_superF_clade-1"/>
</dbReference>
<dbReference type="OrthoDB" id="92610at2"/>
<evidence type="ECO:0000313" key="3">
    <source>
        <dbReference type="Proteomes" id="UP000255264"/>
    </source>
</evidence>
<dbReference type="InterPro" id="IPR051021">
    <property type="entry name" value="Mito_Ser/Thr_phosphatase"/>
</dbReference>
<dbReference type="InterPro" id="IPR029033">
    <property type="entry name" value="His_PPase_superfam"/>
</dbReference>
<dbReference type="AlphaFoldDB" id="A0A377J229"/>
<dbReference type="RefSeq" id="WP_115003497.1">
    <property type="nucleotide sequence ID" value="NZ_JAHAHE010000001.1"/>
</dbReference>
<protein>
    <submittedName>
        <fullName evidence="2">Phosphohistidine phosphatase</fullName>
        <ecNumber evidence="2">3.1.3.-</ecNumber>
    </submittedName>
</protein>
<keyword evidence="1 2" id="KW-0378">Hydrolase</keyword>
<reference evidence="2 3" key="1">
    <citation type="submission" date="2018-06" db="EMBL/GenBank/DDBJ databases">
        <authorList>
            <consortium name="Pathogen Informatics"/>
            <person name="Doyle S."/>
        </authorList>
    </citation>
    <scope>NUCLEOTIDE SEQUENCE [LARGE SCALE GENOMIC DNA]</scope>
    <source>
        <strain evidence="2 3">NCTC13335</strain>
    </source>
</reference>
<sequence>MKVFIMRHGESEVMAQSDKERRLTDYGKHQSTLQGEWLQQYLKMTGIVLDKVLVSPYTRAQQTFTAVSAAFSGDLDNKMETWEGITPYGNETTVANYLAVLAEQGMQAVLLISHLPLVGDIVAELYGKRNPISFYPSTIAQVDWDGQKGRLESHHYPPENL</sequence>
<dbReference type="PANTHER" id="PTHR20935:SF1">
    <property type="entry name" value="SLL1549 PROTEIN"/>
    <property type="match status" value="1"/>
</dbReference>
<accession>A0A377J229</accession>
<keyword evidence="3" id="KW-1185">Reference proteome</keyword>
<gene>
    <name evidence="2" type="primary">sixA</name>
    <name evidence="2" type="ORF">NCTC13335_01835</name>
</gene>
<dbReference type="EC" id="3.1.3.-" evidence="2"/>
<dbReference type="CDD" id="cd07067">
    <property type="entry name" value="HP_PGM_like"/>
    <property type="match status" value="1"/>
</dbReference>
<dbReference type="NCBIfam" id="TIGR00249">
    <property type="entry name" value="sixA"/>
    <property type="match status" value="1"/>
</dbReference>
<evidence type="ECO:0000256" key="1">
    <source>
        <dbReference type="ARBA" id="ARBA00022801"/>
    </source>
</evidence>
<name>A0A377J229_9PAST</name>
<organism evidence="2 3">
    <name type="scientific">Haemophilus pittmaniae</name>
    <dbReference type="NCBI Taxonomy" id="249188"/>
    <lineage>
        <taxon>Bacteria</taxon>
        <taxon>Pseudomonadati</taxon>
        <taxon>Pseudomonadota</taxon>
        <taxon>Gammaproteobacteria</taxon>
        <taxon>Pasteurellales</taxon>
        <taxon>Pasteurellaceae</taxon>
        <taxon>Haemophilus</taxon>
    </lineage>
</organism>